<organism evidence="1 2">
    <name type="scientific">Panagrolaimus sp. PS1159</name>
    <dbReference type="NCBI Taxonomy" id="55785"/>
    <lineage>
        <taxon>Eukaryota</taxon>
        <taxon>Metazoa</taxon>
        <taxon>Ecdysozoa</taxon>
        <taxon>Nematoda</taxon>
        <taxon>Chromadorea</taxon>
        <taxon>Rhabditida</taxon>
        <taxon>Tylenchina</taxon>
        <taxon>Panagrolaimomorpha</taxon>
        <taxon>Panagrolaimoidea</taxon>
        <taxon>Panagrolaimidae</taxon>
        <taxon>Panagrolaimus</taxon>
    </lineage>
</organism>
<name>A0AC35FC37_9BILA</name>
<accession>A0AC35FC37</accession>
<evidence type="ECO:0000313" key="1">
    <source>
        <dbReference type="Proteomes" id="UP000887580"/>
    </source>
</evidence>
<sequence>MDKFSDAYFDWNRIEERYGSSQGEVDPKLYNFHLQIVEIYFKFFHGKRIGAHLPLRMRQRLIRELFISFIKRCFLITFQRYFDYEKPESYLLLKFKIYRQFFPILHQFDSYFK</sequence>
<proteinExistence type="predicted"/>
<reference evidence="2" key="1">
    <citation type="submission" date="2022-11" db="UniProtKB">
        <authorList>
            <consortium name="WormBaseParasite"/>
        </authorList>
    </citation>
    <scope>IDENTIFICATION</scope>
</reference>
<protein>
    <submittedName>
        <fullName evidence="2">Maturase K</fullName>
    </submittedName>
</protein>
<dbReference type="WBParaSite" id="PS1159_v2.g15314.t1">
    <property type="protein sequence ID" value="PS1159_v2.g15314.t1"/>
    <property type="gene ID" value="PS1159_v2.g15314"/>
</dbReference>
<dbReference type="Proteomes" id="UP000887580">
    <property type="component" value="Unplaced"/>
</dbReference>
<evidence type="ECO:0000313" key="2">
    <source>
        <dbReference type="WBParaSite" id="PS1159_v2.g15314.t1"/>
    </source>
</evidence>